<dbReference type="EMBL" id="JAWWNJ010000083">
    <property type="protein sequence ID" value="KAK7001513.1"/>
    <property type="molecule type" value="Genomic_DNA"/>
</dbReference>
<evidence type="ECO:0008006" key="3">
    <source>
        <dbReference type="Google" id="ProtNLM"/>
    </source>
</evidence>
<organism evidence="1 2">
    <name type="scientific">Favolaschia claudopus</name>
    <dbReference type="NCBI Taxonomy" id="2862362"/>
    <lineage>
        <taxon>Eukaryota</taxon>
        <taxon>Fungi</taxon>
        <taxon>Dikarya</taxon>
        <taxon>Basidiomycota</taxon>
        <taxon>Agaricomycotina</taxon>
        <taxon>Agaricomycetes</taxon>
        <taxon>Agaricomycetidae</taxon>
        <taxon>Agaricales</taxon>
        <taxon>Marasmiineae</taxon>
        <taxon>Mycenaceae</taxon>
        <taxon>Favolaschia</taxon>
    </lineage>
</organism>
<sequence>MSVDADHSVNLAHSPFQVYLHTNYIPTDSEIPCIDAHLKPHEAELGRLDSLIQDLTERRSRVKAYIESHRALLSLPRRLPRDVLEGIFAACLPLERNPIMSAEQVPLLLGRICSAWRTVAFSMPKLWAALHISLAFIASRTVRKLAMLDWLERSAPLPLNLSMWFTPDIPGCHHIFHLLLRFSLRWGALSISNITHEDFQKMAQMKSPLLENLKVAYLNVNDWRGLEVAANANADGIDAEKGSTILSGPLFRGMKKACIGFSLRDLNVLVPATPFSWDHLEHLTLVLRVDRQSFDIDPLAFPLSTTNVFRLLRGCKNLCSLRVSLAVLESPDAWITEVLVLPSLVSLVLIIGGMAIPAEGFTESTYFVNFMEHLIIPHLDIFRVLHSEWMALGVGLMIGDPVLTHLATHSPSLSQLCIPLSTIATATSLQTLRLFSCLTQLELRFGIPPENPLMGGDIETNDTLVVSLGPDTDMPNPFPALRELCIRCLIQDEIWVNLAENQLKYHTKLQDLHIYNGVERPNVVLDVGNFRARGLNVWVEYTVPRRKQLPSSGLTVWSGFEDKCFIVPASWDPWL</sequence>
<evidence type="ECO:0000313" key="2">
    <source>
        <dbReference type="Proteomes" id="UP001362999"/>
    </source>
</evidence>
<dbReference type="AlphaFoldDB" id="A0AAW0A7H1"/>
<dbReference type="Proteomes" id="UP001362999">
    <property type="component" value="Unassembled WGS sequence"/>
</dbReference>
<reference evidence="1 2" key="1">
    <citation type="journal article" date="2024" name="J Genomics">
        <title>Draft genome sequencing and assembly of Favolaschia claudopus CIRM-BRFM 2984 isolated from oak limbs.</title>
        <authorList>
            <person name="Navarro D."/>
            <person name="Drula E."/>
            <person name="Chaduli D."/>
            <person name="Cazenave R."/>
            <person name="Ahrendt S."/>
            <person name="Wang J."/>
            <person name="Lipzen A."/>
            <person name="Daum C."/>
            <person name="Barry K."/>
            <person name="Grigoriev I.V."/>
            <person name="Favel A."/>
            <person name="Rosso M.N."/>
            <person name="Martin F."/>
        </authorList>
    </citation>
    <scope>NUCLEOTIDE SEQUENCE [LARGE SCALE GENOMIC DNA]</scope>
    <source>
        <strain evidence="1 2">CIRM-BRFM 2984</strain>
    </source>
</reference>
<keyword evidence="2" id="KW-1185">Reference proteome</keyword>
<proteinExistence type="predicted"/>
<evidence type="ECO:0000313" key="1">
    <source>
        <dbReference type="EMBL" id="KAK7001513.1"/>
    </source>
</evidence>
<accession>A0AAW0A7H1</accession>
<protein>
    <recommendedName>
        <fullName evidence="3">F-box domain-containing protein</fullName>
    </recommendedName>
</protein>
<comment type="caution">
    <text evidence="1">The sequence shown here is derived from an EMBL/GenBank/DDBJ whole genome shotgun (WGS) entry which is preliminary data.</text>
</comment>
<name>A0AAW0A7H1_9AGAR</name>
<gene>
    <name evidence="1" type="ORF">R3P38DRAFT_3049501</name>
</gene>